<reference evidence="4 5" key="1">
    <citation type="journal article" date="2020" name="Nature">
        <title>Six reference-quality genomes reveal evolution of bat adaptations.</title>
        <authorList>
            <person name="Jebb D."/>
            <person name="Huang Z."/>
            <person name="Pippel M."/>
            <person name="Hughes G.M."/>
            <person name="Lavrichenko K."/>
            <person name="Devanna P."/>
            <person name="Winkler S."/>
            <person name="Jermiin L.S."/>
            <person name="Skirmuntt E.C."/>
            <person name="Katzourakis A."/>
            <person name="Burkitt-Gray L."/>
            <person name="Ray D.A."/>
            <person name="Sullivan K.A.M."/>
            <person name="Roscito J.G."/>
            <person name="Kirilenko B.M."/>
            <person name="Davalos L.M."/>
            <person name="Corthals A.P."/>
            <person name="Power M.L."/>
            <person name="Jones G."/>
            <person name="Ransome R.D."/>
            <person name="Dechmann D.K.N."/>
            <person name="Locatelli A.G."/>
            <person name="Puechmaille S.J."/>
            <person name="Fedrigo O."/>
            <person name="Jarvis E.D."/>
            <person name="Hiller M."/>
            <person name="Vernes S.C."/>
            <person name="Myers E.W."/>
            <person name="Teeling E.C."/>
        </authorList>
    </citation>
    <scope>NUCLEOTIDE SEQUENCE [LARGE SCALE GENOMIC DNA]</scope>
    <source>
        <strain evidence="4">MRouAeg1</strain>
        <tissue evidence="4">Muscle</tissue>
    </source>
</reference>
<feature type="compositionally biased region" description="Polar residues" evidence="3">
    <location>
        <begin position="514"/>
        <end position="538"/>
    </location>
</feature>
<dbReference type="EMBL" id="JACASE010000005">
    <property type="protein sequence ID" value="KAF6468466.1"/>
    <property type="molecule type" value="Genomic_DNA"/>
</dbReference>
<keyword evidence="5" id="KW-1185">Reference proteome</keyword>
<feature type="region of interest" description="Disordered" evidence="3">
    <location>
        <begin position="116"/>
        <end position="302"/>
    </location>
</feature>
<proteinExistence type="predicted"/>
<evidence type="ECO:0000256" key="1">
    <source>
        <dbReference type="ARBA" id="ARBA00023054"/>
    </source>
</evidence>
<accession>A0A7J8H8B0</accession>
<keyword evidence="1 2" id="KW-0175">Coiled coil</keyword>
<evidence type="ECO:0000313" key="5">
    <source>
        <dbReference type="Proteomes" id="UP000593571"/>
    </source>
</evidence>
<feature type="compositionally biased region" description="Acidic residues" evidence="3">
    <location>
        <begin position="207"/>
        <end position="216"/>
    </location>
</feature>
<feature type="region of interest" description="Disordered" evidence="3">
    <location>
        <begin position="485"/>
        <end position="544"/>
    </location>
</feature>
<feature type="compositionally biased region" description="Basic and acidic residues" evidence="3">
    <location>
        <begin position="242"/>
        <end position="251"/>
    </location>
</feature>
<dbReference type="GO" id="GO:0044782">
    <property type="term" value="P:cilium organization"/>
    <property type="evidence" value="ECO:0007669"/>
    <property type="project" value="TreeGrafter"/>
</dbReference>
<evidence type="ECO:0000256" key="2">
    <source>
        <dbReference type="SAM" id="Coils"/>
    </source>
</evidence>
<name>A0A7J8H8B0_ROUAE</name>
<dbReference type="Proteomes" id="UP000593571">
    <property type="component" value="Unassembled WGS sequence"/>
</dbReference>
<feature type="compositionally biased region" description="Polar residues" evidence="3">
    <location>
        <begin position="165"/>
        <end position="181"/>
    </location>
</feature>
<comment type="caution">
    <text evidence="4">The sequence shown here is derived from an EMBL/GenBank/DDBJ whole genome shotgun (WGS) entry which is preliminary data.</text>
</comment>
<evidence type="ECO:0000256" key="3">
    <source>
        <dbReference type="SAM" id="MobiDB-lite"/>
    </source>
</evidence>
<feature type="coiled-coil region" evidence="2">
    <location>
        <begin position="375"/>
        <end position="445"/>
    </location>
</feature>
<protein>
    <submittedName>
        <fullName evidence="4">Testis specific 10 interacting protein</fullName>
    </submittedName>
</protein>
<feature type="compositionally biased region" description="Basic residues" evidence="3">
    <location>
        <begin position="263"/>
        <end position="276"/>
    </location>
</feature>
<feature type="compositionally biased region" description="Basic and acidic residues" evidence="3">
    <location>
        <begin position="504"/>
        <end position="513"/>
    </location>
</feature>
<sequence>MLNTHKQLVGTPSGRPGQDLQLQDPGTVMGLLELLSDTPRAEQGSLRGGDGILQGQRRRSQSAGQMAKKDRTPRARTKKGRGSAETEDLFPSSARKPSFPFQWAWESFATDGRAPLQLGAPLAPGHKALPSAPADPQHKSRRKSSGRLREAHGSCWKTRAPNLARKQQQLGAWGCTSASPGQGNGQELELPSEPGLWPPGKRSESGSESEEAEAAELEALSAEEAERGLSPGELPQLPRRRSILEEERFAEATEEAEEGACRAPHRRKAGSRRKGRTSSEEASDEGEPQCQGTRRARELEGPWDLGKLRRQLQQDLNCGSKKHPWKALRAAVQASNRSGKMDALGDDETLLFVNFPNRTFHKRQEATRSLLLAWERQQQEERRQAEQRRAREQRVQHQVARCLAAYAPRGSRGPGTAQRKLEELRRKERQRFAEYQAELQGIQHRVQARPYLFQQAMQANARLTVTRRFSQVLSALGLNEEQLLAEEDMRNTEGTSRKSRSHRSVGERKEHSSQDPPRTEPTSGQPDRRSTPSPTWEASRLDNN</sequence>
<dbReference type="AlphaFoldDB" id="A0A7J8H8B0"/>
<feature type="region of interest" description="Disordered" evidence="3">
    <location>
        <begin position="38"/>
        <end position="96"/>
    </location>
</feature>
<feature type="region of interest" description="Disordered" evidence="3">
    <location>
        <begin position="1"/>
        <end position="23"/>
    </location>
</feature>
<dbReference type="PANTHER" id="PTHR21501:SF5">
    <property type="entry name" value="TESTIS-SPECIFIC PROTEIN 10-INTERACTING PROTEIN"/>
    <property type="match status" value="1"/>
</dbReference>
<dbReference type="GO" id="GO:0036064">
    <property type="term" value="C:ciliary basal body"/>
    <property type="evidence" value="ECO:0007669"/>
    <property type="project" value="TreeGrafter"/>
</dbReference>
<dbReference type="GO" id="GO:0032391">
    <property type="term" value="C:photoreceptor connecting cilium"/>
    <property type="evidence" value="ECO:0007669"/>
    <property type="project" value="TreeGrafter"/>
</dbReference>
<evidence type="ECO:0000313" key="4">
    <source>
        <dbReference type="EMBL" id="KAF6468466.1"/>
    </source>
</evidence>
<dbReference type="PANTHER" id="PTHR21501">
    <property type="entry name" value="PROTEIN FAM-161"/>
    <property type="match status" value="1"/>
</dbReference>
<dbReference type="InterPro" id="IPR051655">
    <property type="entry name" value="FAM161"/>
</dbReference>
<dbReference type="OrthoDB" id="9897099at2759"/>
<organism evidence="4 5">
    <name type="scientific">Rousettus aegyptiacus</name>
    <name type="common">Egyptian fruit bat</name>
    <name type="synonym">Pteropus aegyptiacus</name>
    <dbReference type="NCBI Taxonomy" id="9407"/>
    <lineage>
        <taxon>Eukaryota</taxon>
        <taxon>Metazoa</taxon>
        <taxon>Chordata</taxon>
        <taxon>Craniata</taxon>
        <taxon>Vertebrata</taxon>
        <taxon>Euteleostomi</taxon>
        <taxon>Mammalia</taxon>
        <taxon>Eutheria</taxon>
        <taxon>Laurasiatheria</taxon>
        <taxon>Chiroptera</taxon>
        <taxon>Yinpterochiroptera</taxon>
        <taxon>Pteropodoidea</taxon>
        <taxon>Pteropodidae</taxon>
        <taxon>Rousettinae</taxon>
        <taxon>Rousettus</taxon>
    </lineage>
</organism>
<gene>
    <name evidence="4" type="ORF">HJG63_019973</name>
</gene>